<dbReference type="OrthoDB" id="9802752at2"/>
<dbReference type="Gene3D" id="1.20.120.1870">
    <property type="entry name" value="Fic/DOC protein, Fido domain"/>
    <property type="match status" value="1"/>
</dbReference>
<dbReference type="InterPro" id="IPR003812">
    <property type="entry name" value="Fido"/>
</dbReference>
<gene>
    <name evidence="2" type="ORF">FEV53_12255</name>
</gene>
<dbReference type="PROSITE" id="PS51459">
    <property type="entry name" value="FIDO"/>
    <property type="match status" value="1"/>
</dbReference>
<evidence type="ECO:0000313" key="2">
    <source>
        <dbReference type="EMBL" id="TRD17836.1"/>
    </source>
</evidence>
<dbReference type="GO" id="GO:0016301">
    <property type="term" value="F:kinase activity"/>
    <property type="evidence" value="ECO:0007669"/>
    <property type="project" value="InterPro"/>
</dbReference>
<protein>
    <submittedName>
        <fullName evidence="2">Type II toxin-antitoxin system death-on-curing family toxin</fullName>
    </submittedName>
</protein>
<dbReference type="InterPro" id="IPR053737">
    <property type="entry name" value="Type_II_TA_Toxin"/>
</dbReference>
<dbReference type="InterPro" id="IPR036597">
    <property type="entry name" value="Fido-like_dom_sf"/>
</dbReference>
<evidence type="ECO:0000259" key="1">
    <source>
        <dbReference type="PROSITE" id="PS51459"/>
    </source>
</evidence>
<dbReference type="AlphaFoldDB" id="A0A547PUL1"/>
<dbReference type="SUPFAM" id="SSF140931">
    <property type="entry name" value="Fic-like"/>
    <property type="match status" value="1"/>
</dbReference>
<organism evidence="2 3">
    <name type="scientific">Palleronia caenipelagi</name>
    <dbReference type="NCBI Taxonomy" id="2489174"/>
    <lineage>
        <taxon>Bacteria</taxon>
        <taxon>Pseudomonadati</taxon>
        <taxon>Pseudomonadota</taxon>
        <taxon>Alphaproteobacteria</taxon>
        <taxon>Rhodobacterales</taxon>
        <taxon>Roseobacteraceae</taxon>
        <taxon>Palleronia</taxon>
    </lineage>
</organism>
<dbReference type="Pfam" id="PF02661">
    <property type="entry name" value="Fic"/>
    <property type="match status" value="1"/>
</dbReference>
<sequence>MTSWVWVPLAALHIVHDRQIARHGGAPGTRDTALLEMGCMRAVNLATYETPDVFDLAAAYAYGIAKAHAFVDGNKRTAFVAAFTFLRLNGIALRPDPGEGVRMMEDLAADLIAEADVADLLRDLWSASRTDRHRSHPERDSRG</sequence>
<evidence type="ECO:0000313" key="3">
    <source>
        <dbReference type="Proteomes" id="UP000318590"/>
    </source>
</evidence>
<dbReference type="InterPro" id="IPR006440">
    <property type="entry name" value="Doc"/>
</dbReference>
<dbReference type="NCBIfam" id="TIGR01550">
    <property type="entry name" value="DOC_P1"/>
    <property type="match status" value="1"/>
</dbReference>
<dbReference type="PANTHER" id="PTHR39426:SF1">
    <property type="entry name" value="HOMOLOGY TO DEATH-ON-CURING PROTEIN OF PHAGE P1"/>
    <property type="match status" value="1"/>
</dbReference>
<comment type="caution">
    <text evidence="2">The sequence shown here is derived from an EMBL/GenBank/DDBJ whole genome shotgun (WGS) entry which is preliminary data.</text>
</comment>
<feature type="domain" description="Fido" evidence="1">
    <location>
        <begin position="7"/>
        <end position="123"/>
    </location>
</feature>
<dbReference type="EMBL" id="VFSV01000021">
    <property type="protein sequence ID" value="TRD17836.1"/>
    <property type="molecule type" value="Genomic_DNA"/>
</dbReference>
<keyword evidence="3" id="KW-1185">Reference proteome</keyword>
<dbReference type="Proteomes" id="UP000318590">
    <property type="component" value="Unassembled WGS sequence"/>
</dbReference>
<dbReference type="PIRSF" id="PIRSF018297">
    <property type="entry name" value="Doc"/>
    <property type="match status" value="1"/>
</dbReference>
<proteinExistence type="predicted"/>
<dbReference type="PANTHER" id="PTHR39426">
    <property type="entry name" value="HOMOLOGY TO DEATH-ON-CURING PROTEIN OF PHAGE P1"/>
    <property type="match status" value="1"/>
</dbReference>
<reference evidence="2 3" key="1">
    <citation type="submission" date="2019-06" db="EMBL/GenBank/DDBJ databases">
        <title>Paenimaribius caenipelagi gen. nov., sp. nov., isolated from a tidal flat.</title>
        <authorList>
            <person name="Yoon J.-H."/>
        </authorList>
    </citation>
    <scope>NUCLEOTIDE SEQUENCE [LARGE SCALE GENOMIC DNA]</scope>
    <source>
        <strain evidence="2 3">JBTF-M29</strain>
    </source>
</reference>
<accession>A0A547PUL1</accession>
<name>A0A547PUL1_9RHOB</name>